<evidence type="ECO:0008006" key="3">
    <source>
        <dbReference type="Google" id="ProtNLM"/>
    </source>
</evidence>
<organism evidence="1 2">
    <name type="scientific">Mycena rosella</name>
    <name type="common">Pink bonnet</name>
    <name type="synonym">Agaricus rosellus</name>
    <dbReference type="NCBI Taxonomy" id="1033263"/>
    <lineage>
        <taxon>Eukaryota</taxon>
        <taxon>Fungi</taxon>
        <taxon>Dikarya</taxon>
        <taxon>Basidiomycota</taxon>
        <taxon>Agaricomycotina</taxon>
        <taxon>Agaricomycetes</taxon>
        <taxon>Agaricomycetidae</taxon>
        <taxon>Agaricales</taxon>
        <taxon>Marasmiineae</taxon>
        <taxon>Mycenaceae</taxon>
        <taxon>Mycena</taxon>
    </lineage>
</organism>
<comment type="caution">
    <text evidence="1">The sequence shown here is derived from an EMBL/GenBank/DDBJ whole genome shotgun (WGS) entry which is preliminary data.</text>
</comment>
<accession>A0AAD7DSL0</accession>
<proteinExistence type="predicted"/>
<sequence>MDYRICFLRVEDHIFQIHFFHLLRDESSAFHDMLHIPSGGCSPQGFSRDEPITLTGDLLDELRAFHALAYTSLDQLASPLKTADLPRMLNAGLFAHKYSLISFRDFALRTIQQIGATFTLNSFPANIMHDLLRLTWLCGPDRYNAQGTDEFIIRSFVRSGWISDLNANPSAKNLAQKIASAAEFDYRPLIGDIYHVYLLQITNKKGPKHTPGPIPFPDSEMFDLHRSRLLAGYWSLTQCWARFAEAAPPLPSTNTCQRPSHHQTRCAEAWVSQWEWAATQPEVMAIQSLDIIPKLFAFHAALARASDTCSSSFVKTAVAEYICASKESLADHFLGPLPLV</sequence>
<dbReference type="Proteomes" id="UP001221757">
    <property type="component" value="Unassembled WGS sequence"/>
</dbReference>
<name>A0AAD7DSL0_MYCRO</name>
<keyword evidence="2" id="KW-1185">Reference proteome</keyword>
<evidence type="ECO:0000313" key="1">
    <source>
        <dbReference type="EMBL" id="KAJ7697342.1"/>
    </source>
</evidence>
<dbReference type="AlphaFoldDB" id="A0AAD7DSL0"/>
<evidence type="ECO:0000313" key="2">
    <source>
        <dbReference type="Proteomes" id="UP001221757"/>
    </source>
</evidence>
<dbReference type="EMBL" id="JARKIE010000030">
    <property type="protein sequence ID" value="KAJ7697342.1"/>
    <property type="molecule type" value="Genomic_DNA"/>
</dbReference>
<protein>
    <recommendedName>
        <fullName evidence="3">BTB domain-containing protein</fullName>
    </recommendedName>
</protein>
<reference evidence="1" key="1">
    <citation type="submission" date="2023-03" db="EMBL/GenBank/DDBJ databases">
        <title>Massive genome expansion in bonnet fungi (Mycena s.s.) driven by repeated elements and novel gene families across ecological guilds.</title>
        <authorList>
            <consortium name="Lawrence Berkeley National Laboratory"/>
            <person name="Harder C.B."/>
            <person name="Miyauchi S."/>
            <person name="Viragh M."/>
            <person name="Kuo A."/>
            <person name="Thoen E."/>
            <person name="Andreopoulos B."/>
            <person name="Lu D."/>
            <person name="Skrede I."/>
            <person name="Drula E."/>
            <person name="Henrissat B."/>
            <person name="Morin E."/>
            <person name="Kohler A."/>
            <person name="Barry K."/>
            <person name="LaButti K."/>
            <person name="Morin E."/>
            <person name="Salamov A."/>
            <person name="Lipzen A."/>
            <person name="Mereny Z."/>
            <person name="Hegedus B."/>
            <person name="Baldrian P."/>
            <person name="Stursova M."/>
            <person name="Weitz H."/>
            <person name="Taylor A."/>
            <person name="Grigoriev I.V."/>
            <person name="Nagy L.G."/>
            <person name="Martin F."/>
            <person name="Kauserud H."/>
        </authorList>
    </citation>
    <scope>NUCLEOTIDE SEQUENCE</scope>
    <source>
        <strain evidence="1">CBHHK067</strain>
    </source>
</reference>
<gene>
    <name evidence="1" type="ORF">B0H17DRAFT_1051956</name>
</gene>